<evidence type="ECO:0000313" key="1">
    <source>
        <dbReference type="EMBL" id="RYR78139.1"/>
    </source>
</evidence>
<reference evidence="1 2" key="1">
    <citation type="submission" date="2019-01" db="EMBL/GenBank/DDBJ databases">
        <title>Sequencing of cultivated peanut Arachis hypogaea provides insights into genome evolution and oil improvement.</title>
        <authorList>
            <person name="Chen X."/>
        </authorList>
    </citation>
    <scope>NUCLEOTIDE SEQUENCE [LARGE SCALE GENOMIC DNA]</scope>
    <source>
        <strain evidence="2">cv. Fuhuasheng</strain>
        <tissue evidence="1">Leaves</tissue>
    </source>
</reference>
<name>A0A445ERP5_ARAHY</name>
<keyword evidence="2" id="KW-1185">Reference proteome</keyword>
<dbReference type="EMBL" id="SDMP01000001">
    <property type="protein sequence ID" value="RYR78139.1"/>
    <property type="molecule type" value="Genomic_DNA"/>
</dbReference>
<organism evidence="1 2">
    <name type="scientific">Arachis hypogaea</name>
    <name type="common">Peanut</name>
    <dbReference type="NCBI Taxonomy" id="3818"/>
    <lineage>
        <taxon>Eukaryota</taxon>
        <taxon>Viridiplantae</taxon>
        <taxon>Streptophyta</taxon>
        <taxon>Embryophyta</taxon>
        <taxon>Tracheophyta</taxon>
        <taxon>Spermatophyta</taxon>
        <taxon>Magnoliopsida</taxon>
        <taxon>eudicotyledons</taxon>
        <taxon>Gunneridae</taxon>
        <taxon>Pentapetalae</taxon>
        <taxon>rosids</taxon>
        <taxon>fabids</taxon>
        <taxon>Fabales</taxon>
        <taxon>Fabaceae</taxon>
        <taxon>Papilionoideae</taxon>
        <taxon>50 kb inversion clade</taxon>
        <taxon>dalbergioids sensu lato</taxon>
        <taxon>Dalbergieae</taxon>
        <taxon>Pterocarpus clade</taxon>
        <taxon>Arachis</taxon>
    </lineage>
</organism>
<dbReference type="Proteomes" id="UP000289738">
    <property type="component" value="Chromosome A01"/>
</dbReference>
<comment type="caution">
    <text evidence="1">The sequence shown here is derived from an EMBL/GenBank/DDBJ whole genome shotgun (WGS) entry which is preliminary data.</text>
</comment>
<protein>
    <submittedName>
        <fullName evidence="1">Uncharacterized protein</fullName>
    </submittedName>
</protein>
<sequence length="109" mass="12387">MSHLRLLHVTTILNGFKINKVLIDGEEAISLLPERMLRKVEKYPDDLVPINIVVMDFRCYLYSKGLSVKLRYPEVGFKPTGYKFTVSCNGNNNASWTADLIAKAHCVEN</sequence>
<dbReference type="AlphaFoldDB" id="A0A445ERP5"/>
<proteinExistence type="predicted"/>
<accession>A0A445ERP5</accession>
<gene>
    <name evidence="1" type="ORF">Ahy_A01g002877</name>
</gene>
<evidence type="ECO:0000313" key="2">
    <source>
        <dbReference type="Proteomes" id="UP000289738"/>
    </source>
</evidence>